<evidence type="ECO:0000313" key="5">
    <source>
        <dbReference type="Proteomes" id="UP001055439"/>
    </source>
</evidence>
<dbReference type="Proteomes" id="UP001055439">
    <property type="component" value="Chromosome 4"/>
</dbReference>
<keyword evidence="5" id="KW-1185">Reference proteome</keyword>
<dbReference type="InterPro" id="IPR005518">
    <property type="entry name" value="Remorin_N"/>
</dbReference>
<keyword evidence="2" id="KW-0175">Coiled coil</keyword>
<comment type="similarity">
    <text evidence="1">Belongs to the remorin family.</text>
</comment>
<name>A0A9E7FJI7_9LILI</name>
<protein>
    <submittedName>
        <fullName evidence="4">Remorin, N-terminal region</fullName>
    </submittedName>
</protein>
<organism evidence="4 5">
    <name type="scientific">Musa troglodytarum</name>
    <name type="common">fe'i banana</name>
    <dbReference type="NCBI Taxonomy" id="320322"/>
    <lineage>
        <taxon>Eukaryota</taxon>
        <taxon>Viridiplantae</taxon>
        <taxon>Streptophyta</taxon>
        <taxon>Embryophyta</taxon>
        <taxon>Tracheophyta</taxon>
        <taxon>Spermatophyta</taxon>
        <taxon>Magnoliopsida</taxon>
        <taxon>Liliopsida</taxon>
        <taxon>Zingiberales</taxon>
        <taxon>Musaceae</taxon>
        <taxon>Musa</taxon>
    </lineage>
</organism>
<feature type="domain" description="HMA" evidence="3">
    <location>
        <begin position="54"/>
        <end position="117"/>
    </location>
</feature>
<reference evidence="4" key="1">
    <citation type="submission" date="2022-05" db="EMBL/GenBank/DDBJ databases">
        <title>The Musa troglodytarum L. genome provides insights into the mechanism of non-climacteric behaviour and enrichment of carotenoids.</title>
        <authorList>
            <person name="Wang J."/>
        </authorList>
    </citation>
    <scope>NUCLEOTIDE SEQUENCE</scope>
    <source>
        <tissue evidence="4">Leaf</tissue>
    </source>
</reference>
<dbReference type="SUPFAM" id="SSF55008">
    <property type="entry name" value="HMA, heavy metal-associated domain"/>
    <property type="match status" value="1"/>
</dbReference>
<dbReference type="InterPro" id="IPR006121">
    <property type="entry name" value="HMA_dom"/>
</dbReference>
<dbReference type="PROSITE" id="PS50846">
    <property type="entry name" value="HMA_2"/>
    <property type="match status" value="1"/>
</dbReference>
<evidence type="ECO:0000259" key="3">
    <source>
        <dbReference type="PROSITE" id="PS50846"/>
    </source>
</evidence>
<dbReference type="EMBL" id="CP097506">
    <property type="protein sequence ID" value="URD96875.1"/>
    <property type="molecule type" value="Genomic_DNA"/>
</dbReference>
<dbReference type="PANTHER" id="PTHR31775:SF5">
    <property type="entry name" value="REMORIN 1.4"/>
    <property type="match status" value="1"/>
</dbReference>
<dbReference type="PANTHER" id="PTHR31775">
    <property type="entry name" value="OS02G0117200 PROTEIN"/>
    <property type="match status" value="1"/>
</dbReference>
<feature type="non-terminal residue" evidence="4">
    <location>
        <position position="1"/>
    </location>
</feature>
<sequence>CGITEGSQRSYAVQPEQQNLISLSGASMPIICACCVKEVLRERVTDLPLRMAQQKVVLKVLAMTDERTKQKAMEAVADIYGIDSIDAVLKEQKMTIIGEMDAVKIAKKLTKIGKLSLWEMAEEKLEAVKDVEEEKTAIVPASEKKPDDSKALAIVEQVEDPEKSSGDSDDRDAVLARIVAEKRLSLIKAWEENEKFKAENKALKKISSINAWENSKKAEVEAELKKKEEELEKKKAEHAEEVKNKIALIHKEAEEKRAVAEARRGEEVLKAEKKAAKYRATELVPVIQRRLFDFFQA</sequence>
<evidence type="ECO:0000313" key="4">
    <source>
        <dbReference type="EMBL" id="URD96875.1"/>
    </source>
</evidence>
<gene>
    <name evidence="4" type="ORF">MUK42_28918</name>
</gene>
<feature type="coiled-coil region" evidence="2">
    <location>
        <begin position="210"/>
        <end position="248"/>
    </location>
</feature>
<evidence type="ECO:0000256" key="1">
    <source>
        <dbReference type="ARBA" id="ARBA00005711"/>
    </source>
</evidence>
<dbReference type="InterPro" id="IPR036163">
    <property type="entry name" value="HMA_dom_sf"/>
</dbReference>
<dbReference type="InterPro" id="IPR005516">
    <property type="entry name" value="Remorin_C"/>
</dbReference>
<evidence type="ECO:0000256" key="2">
    <source>
        <dbReference type="SAM" id="Coils"/>
    </source>
</evidence>
<dbReference type="AlphaFoldDB" id="A0A9E7FJI7"/>
<dbReference type="Pfam" id="PF00403">
    <property type="entry name" value="HMA"/>
    <property type="match status" value="1"/>
</dbReference>
<dbReference type="GO" id="GO:0046872">
    <property type="term" value="F:metal ion binding"/>
    <property type="evidence" value="ECO:0007669"/>
    <property type="project" value="InterPro"/>
</dbReference>
<dbReference type="Gene3D" id="3.30.70.100">
    <property type="match status" value="1"/>
</dbReference>
<dbReference type="Pfam" id="PF03763">
    <property type="entry name" value="Remorin_C"/>
    <property type="match status" value="1"/>
</dbReference>
<dbReference type="OrthoDB" id="782945at2759"/>
<accession>A0A9E7FJI7</accession>
<proteinExistence type="inferred from homology"/>
<dbReference type="Pfam" id="PF03766">
    <property type="entry name" value="Remorin_N"/>
    <property type="match status" value="1"/>
</dbReference>